<dbReference type="PATRIC" id="fig|1036673.3.peg.4331"/>
<dbReference type="EMBL" id="CP002869">
    <property type="protein sequence ID" value="AEI43236.1"/>
    <property type="molecule type" value="Genomic_DNA"/>
</dbReference>
<reference evidence="2" key="1">
    <citation type="submission" date="2011-06" db="EMBL/GenBank/DDBJ databases">
        <title>Complete genome sequence of Paenibacillus mucilaginosus KNP414.</title>
        <authorList>
            <person name="Wang J."/>
            <person name="Hu S."/>
            <person name="Hu X."/>
            <person name="Zhang B."/>
            <person name="Dong D."/>
            <person name="Zhang S."/>
            <person name="Zhao K."/>
            <person name="Wu D."/>
        </authorList>
    </citation>
    <scope>NUCLEOTIDE SEQUENCE [LARGE SCALE GENOMIC DNA]</scope>
    <source>
        <strain evidence="2">KNP414</strain>
    </source>
</reference>
<dbReference type="HOGENOM" id="CLU_3171062_0_0_9"/>
<dbReference type="KEGG" id="pms:KNP414_04706"/>
<gene>
    <name evidence="1" type="ordered locus">KNP414_04706</name>
</gene>
<evidence type="ECO:0000313" key="1">
    <source>
        <dbReference type="EMBL" id="AEI43236.1"/>
    </source>
</evidence>
<proteinExistence type="predicted"/>
<accession>F8FFX4</accession>
<reference evidence="1 2" key="2">
    <citation type="journal article" date="2013" name="Genome Announc.">
        <title>Genome Sequence of Growth-Improving Paenibacillus mucilaginosus Strain KNP414.</title>
        <authorList>
            <person name="Lu J.J."/>
            <person name="Wang J.F."/>
            <person name="Hu X.F."/>
        </authorList>
    </citation>
    <scope>NUCLEOTIDE SEQUENCE [LARGE SCALE GENOMIC DNA]</scope>
    <source>
        <strain evidence="1 2">KNP414</strain>
    </source>
</reference>
<dbReference type="AlphaFoldDB" id="F8FFX4"/>
<dbReference type="Proteomes" id="UP000006620">
    <property type="component" value="Chromosome"/>
</dbReference>
<evidence type="ECO:0000313" key="2">
    <source>
        <dbReference type="Proteomes" id="UP000006620"/>
    </source>
</evidence>
<name>F8FFX4_PAEMK</name>
<sequence>MQGQPHQILPNLHYGRAALLSRDALPDHRQRILLFCPPSHDPRPIAL</sequence>
<organism evidence="1 2">
    <name type="scientific">Paenibacillus mucilaginosus (strain KNP414)</name>
    <dbReference type="NCBI Taxonomy" id="1036673"/>
    <lineage>
        <taxon>Bacteria</taxon>
        <taxon>Bacillati</taxon>
        <taxon>Bacillota</taxon>
        <taxon>Bacilli</taxon>
        <taxon>Bacillales</taxon>
        <taxon>Paenibacillaceae</taxon>
        <taxon>Paenibacillus</taxon>
    </lineage>
</organism>
<protein>
    <submittedName>
        <fullName evidence="1">Uncharacterized protein</fullName>
    </submittedName>
</protein>